<keyword evidence="1" id="KW-0812">Transmembrane</keyword>
<evidence type="ECO:0000313" key="3">
    <source>
        <dbReference type="Proteomes" id="UP000265520"/>
    </source>
</evidence>
<keyword evidence="1" id="KW-1133">Transmembrane helix</keyword>
<organism evidence="2 3">
    <name type="scientific">Trifolium medium</name>
    <dbReference type="NCBI Taxonomy" id="97028"/>
    <lineage>
        <taxon>Eukaryota</taxon>
        <taxon>Viridiplantae</taxon>
        <taxon>Streptophyta</taxon>
        <taxon>Embryophyta</taxon>
        <taxon>Tracheophyta</taxon>
        <taxon>Spermatophyta</taxon>
        <taxon>Magnoliopsida</taxon>
        <taxon>eudicotyledons</taxon>
        <taxon>Gunneridae</taxon>
        <taxon>Pentapetalae</taxon>
        <taxon>rosids</taxon>
        <taxon>fabids</taxon>
        <taxon>Fabales</taxon>
        <taxon>Fabaceae</taxon>
        <taxon>Papilionoideae</taxon>
        <taxon>50 kb inversion clade</taxon>
        <taxon>NPAAA clade</taxon>
        <taxon>Hologalegina</taxon>
        <taxon>IRL clade</taxon>
        <taxon>Trifolieae</taxon>
        <taxon>Trifolium</taxon>
    </lineage>
</organism>
<accession>A0A392R2S8</accession>
<keyword evidence="1" id="KW-0472">Membrane</keyword>
<proteinExistence type="predicted"/>
<comment type="caution">
    <text evidence="2">The sequence shown here is derived from an EMBL/GenBank/DDBJ whole genome shotgun (WGS) entry which is preliminary data.</text>
</comment>
<evidence type="ECO:0000256" key="1">
    <source>
        <dbReference type="SAM" id="Phobius"/>
    </source>
</evidence>
<feature type="non-terminal residue" evidence="2">
    <location>
        <position position="75"/>
    </location>
</feature>
<dbReference type="AlphaFoldDB" id="A0A392R2S8"/>
<name>A0A392R2S8_9FABA</name>
<evidence type="ECO:0000313" key="2">
    <source>
        <dbReference type="EMBL" id="MCI29855.1"/>
    </source>
</evidence>
<feature type="transmembrane region" description="Helical" evidence="1">
    <location>
        <begin position="23"/>
        <end position="46"/>
    </location>
</feature>
<protein>
    <submittedName>
        <fullName evidence="2">Uncharacterized protein</fullName>
    </submittedName>
</protein>
<keyword evidence="3" id="KW-1185">Reference proteome</keyword>
<dbReference type="Proteomes" id="UP000265520">
    <property type="component" value="Unassembled WGS sequence"/>
</dbReference>
<sequence>MRLLAGPMERKARGLAFLLPPNVVVVVVNAGNWSCFVVVFGSFGLVSRKRRGELGAPTLKSVKCEAQVFSESKNT</sequence>
<reference evidence="2 3" key="1">
    <citation type="journal article" date="2018" name="Front. Plant Sci.">
        <title>Red Clover (Trifolium pratense) and Zigzag Clover (T. medium) - A Picture of Genomic Similarities and Differences.</title>
        <authorList>
            <person name="Dluhosova J."/>
            <person name="Istvanek J."/>
            <person name="Nedelnik J."/>
            <person name="Repkova J."/>
        </authorList>
    </citation>
    <scope>NUCLEOTIDE SEQUENCE [LARGE SCALE GENOMIC DNA]</scope>
    <source>
        <strain evidence="3">cv. 10/8</strain>
        <tissue evidence="2">Leaf</tissue>
    </source>
</reference>
<dbReference type="EMBL" id="LXQA010175432">
    <property type="protein sequence ID" value="MCI29855.1"/>
    <property type="molecule type" value="Genomic_DNA"/>
</dbReference>